<protein>
    <submittedName>
        <fullName evidence="2">DUF4268 domain-containing protein</fullName>
    </submittedName>
</protein>
<sequence length="235" mass="26395">MRVPADERVDRSFWLIDRDGERHFPIRVPRKGDLSASYFRVSDAGNTVADSSEIDDIDEVQELVVNRGFSVRAVPESDVSKPPSLLKLNARKIPSWGSSDGEGQSLASYWRALATAAGSPDAGWSDSLKSWVRPKQRNRVYVSIALNGREGWVRIGLGIVGDEAGETYESLLARRAAVERAAGEPLTWDAKEGREKRQVFVKLMCDPNDRSDWTRQHTWLAARLPVYERLLELSQ</sequence>
<dbReference type="RefSeq" id="WP_319078771.1">
    <property type="nucleotide sequence ID" value="NZ_JAMYEC010000012.1"/>
</dbReference>
<keyword evidence="3" id="KW-1185">Reference proteome</keyword>
<evidence type="ECO:0000259" key="1">
    <source>
        <dbReference type="Pfam" id="PF14088"/>
    </source>
</evidence>
<dbReference type="EMBL" id="JAMYEC010000012">
    <property type="protein sequence ID" value="MDX2336256.1"/>
    <property type="molecule type" value="Genomic_DNA"/>
</dbReference>
<dbReference type="Proteomes" id="UP001272940">
    <property type="component" value="Unassembled WGS sequence"/>
</dbReference>
<gene>
    <name evidence="2" type="ORF">NJD11_15055</name>
</gene>
<organism evidence="2 3">
    <name type="scientific">Brevundimonas vesicularis</name>
    <name type="common">Pseudomonas vesicularis</name>
    <dbReference type="NCBI Taxonomy" id="41276"/>
    <lineage>
        <taxon>Bacteria</taxon>
        <taxon>Pseudomonadati</taxon>
        <taxon>Pseudomonadota</taxon>
        <taxon>Alphaproteobacteria</taxon>
        <taxon>Caulobacterales</taxon>
        <taxon>Caulobacteraceae</taxon>
        <taxon>Brevundimonas</taxon>
    </lineage>
</organism>
<accession>A0ABU4KTP3</accession>
<feature type="domain" description="DUF4268" evidence="1">
    <location>
        <begin position="131"/>
        <end position="225"/>
    </location>
</feature>
<evidence type="ECO:0000313" key="2">
    <source>
        <dbReference type="EMBL" id="MDX2336256.1"/>
    </source>
</evidence>
<dbReference type="InterPro" id="IPR025364">
    <property type="entry name" value="DUF4268"/>
</dbReference>
<proteinExistence type="predicted"/>
<dbReference type="Pfam" id="PF14088">
    <property type="entry name" value="DUF4268"/>
    <property type="match status" value="1"/>
</dbReference>
<comment type="caution">
    <text evidence="2">The sequence shown here is derived from an EMBL/GenBank/DDBJ whole genome shotgun (WGS) entry which is preliminary data.</text>
</comment>
<reference evidence="2 3" key="1">
    <citation type="journal article" date="2023" name="FEMS Microbes">
        <title>Whole genomes of deep-sea sponge-associated bacteria exhibit high novel natural product potential.</title>
        <authorList>
            <person name="Hesketh-Best P.J."/>
            <person name="January G.G."/>
            <person name="Koch M.J."/>
            <person name="Warburton P.J."/>
            <person name="Howell K.L."/>
            <person name="Upton M."/>
        </authorList>
    </citation>
    <scope>NUCLEOTIDE SEQUENCE [LARGE SCALE GENOMIC DNA]</scope>
    <source>
        <strain evidence="2 3">PC206-O</strain>
    </source>
</reference>
<name>A0ABU4KTP3_BREVE</name>
<evidence type="ECO:0000313" key="3">
    <source>
        <dbReference type="Proteomes" id="UP001272940"/>
    </source>
</evidence>